<dbReference type="Proteomes" id="UP000016568">
    <property type="component" value="Unassembled WGS sequence"/>
</dbReference>
<evidence type="ECO:0000259" key="1">
    <source>
        <dbReference type="Pfam" id="PF13480"/>
    </source>
</evidence>
<dbReference type="eggNOG" id="COG5653">
    <property type="taxonomic scope" value="Bacteria"/>
</dbReference>
<sequence length="330" mass="37245">MIAVSYHDSMDVLQEAKLTPDGPFNRLEWFKNITQLDVNNDLFLCVASGGEAISALPLRKSHGRLDSFINWYAFIWRPLASDTEASLSLLQALAQNLRKRVSRIVLSPLPDEDNTATMLEQAFRTAGWFVQRQACDINHVLRINGRSYAAYLAERPGTLRTTLARKGKRVNVSICNEFQQDMWDTYEDIYANSWKPSEGNPAFLKQFAQTESAAGRLRLGIAHHDNRPVAAQFWTVENGTAYIHKLAHRADAQKLSPGTTLTAALMEHVIDNDRVELVDFGTGDDTYKSDWMEEVRLRFRLDCHNPTRVASWPHIARAALRRLASGTSAS</sequence>
<gene>
    <name evidence="2" type="ORF">NT2_02_00760</name>
</gene>
<protein>
    <recommendedName>
        <fullName evidence="1">BioF2-like acetyltransferase domain-containing protein</fullName>
    </recommendedName>
</protein>
<evidence type="ECO:0000313" key="2">
    <source>
        <dbReference type="EMBL" id="GAD47993.1"/>
    </source>
</evidence>
<accession>U2ZZP2</accession>
<dbReference type="AlphaFoldDB" id="U2ZZP2"/>
<organism evidence="2 3">
    <name type="scientific">Caenibius tardaugens NBRC 16725</name>
    <dbReference type="NCBI Taxonomy" id="1219035"/>
    <lineage>
        <taxon>Bacteria</taxon>
        <taxon>Pseudomonadati</taxon>
        <taxon>Pseudomonadota</taxon>
        <taxon>Alphaproteobacteria</taxon>
        <taxon>Sphingomonadales</taxon>
        <taxon>Erythrobacteraceae</taxon>
        <taxon>Caenibius</taxon>
    </lineage>
</organism>
<keyword evidence="3" id="KW-1185">Reference proteome</keyword>
<dbReference type="RefSeq" id="WP_021688900.1">
    <property type="nucleotide sequence ID" value="NZ_BASZ01000002.1"/>
</dbReference>
<comment type="caution">
    <text evidence="2">The sequence shown here is derived from an EMBL/GenBank/DDBJ whole genome shotgun (WGS) entry which is preliminary data.</text>
</comment>
<reference evidence="2 3" key="1">
    <citation type="submission" date="2013-09" db="EMBL/GenBank/DDBJ databases">
        <title>Whole genome shotgun sequence of Novosphingobium tardaugens NBRC 16725.</title>
        <authorList>
            <person name="Isaki S."/>
            <person name="Hosoyama A."/>
            <person name="Tsuchikane K."/>
            <person name="Katsumata H."/>
            <person name="Ando Y."/>
            <person name="Yamazaki S."/>
            <person name="Fujita N."/>
        </authorList>
    </citation>
    <scope>NUCLEOTIDE SEQUENCE [LARGE SCALE GENOMIC DNA]</scope>
    <source>
        <strain evidence="2 3">NBRC 16725</strain>
    </source>
</reference>
<proteinExistence type="predicted"/>
<evidence type="ECO:0000313" key="3">
    <source>
        <dbReference type="Proteomes" id="UP000016568"/>
    </source>
</evidence>
<dbReference type="Pfam" id="PF13480">
    <property type="entry name" value="Acetyltransf_6"/>
    <property type="match status" value="1"/>
</dbReference>
<name>U2ZZP2_9SPHN</name>
<dbReference type="EMBL" id="BASZ01000002">
    <property type="protein sequence ID" value="GAD47993.1"/>
    <property type="molecule type" value="Genomic_DNA"/>
</dbReference>
<dbReference type="InterPro" id="IPR016181">
    <property type="entry name" value="Acyl_CoA_acyltransferase"/>
</dbReference>
<dbReference type="SUPFAM" id="SSF55729">
    <property type="entry name" value="Acyl-CoA N-acyltransferases (Nat)"/>
    <property type="match status" value="1"/>
</dbReference>
<dbReference type="Gene3D" id="3.40.630.30">
    <property type="match status" value="1"/>
</dbReference>
<feature type="domain" description="BioF2-like acetyltransferase" evidence="1">
    <location>
        <begin position="177"/>
        <end position="289"/>
    </location>
</feature>
<dbReference type="InterPro" id="IPR038740">
    <property type="entry name" value="BioF2-like_GNAT_dom"/>
</dbReference>